<feature type="compositionally biased region" description="Low complexity" evidence="9">
    <location>
        <begin position="152"/>
        <end position="169"/>
    </location>
</feature>
<dbReference type="PANTHER" id="PTHR13142">
    <property type="entry name" value="INNER CENTROMERE PROTEIN"/>
    <property type="match status" value="1"/>
</dbReference>
<dbReference type="OrthoDB" id="6437904at2759"/>
<dbReference type="InterPro" id="IPR005635">
    <property type="entry name" value="Inner_centromere_prot_ARK-bd"/>
</dbReference>
<feature type="region of interest" description="Disordered" evidence="9">
    <location>
        <begin position="1129"/>
        <end position="1149"/>
    </location>
</feature>
<feature type="region of interest" description="Disordered" evidence="9">
    <location>
        <begin position="86"/>
        <end position="169"/>
    </location>
</feature>
<feature type="compositionally biased region" description="Polar residues" evidence="9">
    <location>
        <begin position="86"/>
        <end position="95"/>
    </location>
</feature>
<evidence type="ECO:0000256" key="7">
    <source>
        <dbReference type="ARBA" id="ARBA00023242"/>
    </source>
</evidence>
<evidence type="ECO:0000256" key="3">
    <source>
        <dbReference type="ARBA" id="ARBA00010042"/>
    </source>
</evidence>
<sequence length="1149" mass="130232">MKIHKELLELSRKADKIIHSSIEFNLDILKSFKEKALEIMACKTLEDLKKLSKATEPEKKFKKFDIPSVESKVHLHSNKSSFASTSEFFDQNNADNSSELEKEENSNCKKSSNSSHANNGEKLLADNRNSEDGTLQKETNKRDEFVAKNIDSETSQQNSNTKNSKESNSQNFVKINNFHFSVQTSSESSTSKHIDGIYPTTNFVFETHRNIDIMEKIEESDEEIISKKFVTVSTLIKTSYAKSSENSGNSEEILQNERDACDDNSYSSNDIFKNLHHGLPDINIVEKIEKNDEGIISQKFVTVSTMIKTSYSKSSNENYEEIMQIERDAYDENSNSGDDNFKELQHGLPVGMLQLNVESTYDTDNIQSNEILPNENFILPPSEVNCNTDFAVSNDPGLMKTNSDNIMPQNFQFVECNGENQLDICNLNFRNQEIRGIHSNVSDNETQFPPTVPCSLERIVEDLQNIDDTKTKISGNFLVSSRVLVDGEATDSNTSDNLKSGIVSETDGHVNSIRAKDNAEINDKKKKFSKKKNILAKNFQGISAIPVLIENKEPDALNSKKLFADAIIKSKFKGKRSPLSKNSRNYNLRSSKNNPTAKTYNEKWKTCSKLEFKKSLTLKEKVEEKKRIREQKMKLTRERRENLEKARRERLRLSEERRIKRFEQHEEILKRKIMDVKNKTKCRKLSKQFTNSSEVSPEGNVEPQSLQTGLNRTYLVENLKDISPIEPAENTKDRSSGEGLNYSLLYNSAYDKKFFMRQSVVLTDIAQLMPSGTIQNCLNFSQNKEIKPIFNKTPNSTPPHKVGKRKLSSVNKKNSSSAPIKKLMRSTRKISVSPNNIQRDEAGKEERNTEKGVGISDSLILKLPSQQIAKAKDNSAMTAKLRSDPKLSMETCIVLENLSKHKNEEPIYSEIKTSNEATKVKAVTLSIKTISSDPKLSALSPVVVLKDISNIKSNHSRLTDVKSKTAKVSVLDNGFENYPKLSILKPGVVLKNVINSKSCIQIEGKKLEKNIKKEPNKYKRKAQGRLHNNKPRKKLLVTNKASENQNKRSSSFPKKNQSSDITSYEISDISDNSIKIIEPKPKKIPSWATNIHLKQAILKQHYEPQDADAIFGIFKNQKAIDLAEMFTPDKPQYHNRTSSAKWSADESPI</sequence>
<keyword evidence="12" id="KW-1185">Reference proteome</keyword>
<dbReference type="EMBL" id="BGPR01000427">
    <property type="protein sequence ID" value="GBM19629.1"/>
    <property type="molecule type" value="Genomic_DNA"/>
</dbReference>
<evidence type="ECO:0000313" key="12">
    <source>
        <dbReference type="Proteomes" id="UP000499080"/>
    </source>
</evidence>
<dbReference type="GO" id="GO:0000281">
    <property type="term" value="P:mitotic cytokinesis"/>
    <property type="evidence" value="ECO:0007669"/>
    <property type="project" value="TreeGrafter"/>
</dbReference>
<feature type="region of interest" description="Disordered" evidence="9">
    <location>
        <begin position="789"/>
        <end position="853"/>
    </location>
</feature>
<feature type="coiled-coil region" evidence="8">
    <location>
        <begin position="618"/>
        <end position="679"/>
    </location>
</feature>
<dbReference type="GO" id="GO:0051257">
    <property type="term" value="P:meiotic spindle midzone assembly"/>
    <property type="evidence" value="ECO:0007669"/>
    <property type="project" value="TreeGrafter"/>
</dbReference>
<evidence type="ECO:0000256" key="6">
    <source>
        <dbReference type="ARBA" id="ARBA00023212"/>
    </source>
</evidence>
<dbReference type="Proteomes" id="UP000499080">
    <property type="component" value="Unassembled WGS sequence"/>
</dbReference>
<keyword evidence="8" id="KW-0175">Coiled coil</keyword>
<dbReference type="GO" id="GO:0032133">
    <property type="term" value="C:chromosome passenger complex"/>
    <property type="evidence" value="ECO:0007669"/>
    <property type="project" value="TreeGrafter"/>
</dbReference>
<keyword evidence="7" id="KW-0539">Nucleus</keyword>
<organism evidence="11 12">
    <name type="scientific">Araneus ventricosus</name>
    <name type="common">Orbweaver spider</name>
    <name type="synonym">Epeira ventricosa</name>
    <dbReference type="NCBI Taxonomy" id="182803"/>
    <lineage>
        <taxon>Eukaryota</taxon>
        <taxon>Metazoa</taxon>
        <taxon>Ecdysozoa</taxon>
        <taxon>Arthropoda</taxon>
        <taxon>Chelicerata</taxon>
        <taxon>Arachnida</taxon>
        <taxon>Araneae</taxon>
        <taxon>Araneomorphae</taxon>
        <taxon>Entelegynae</taxon>
        <taxon>Araneoidea</taxon>
        <taxon>Araneidae</taxon>
        <taxon>Araneus</taxon>
    </lineage>
</organism>
<reference evidence="11 12" key="1">
    <citation type="journal article" date="2019" name="Sci. Rep.">
        <title>Orb-weaving spider Araneus ventricosus genome elucidates the spidroin gene catalogue.</title>
        <authorList>
            <person name="Kono N."/>
            <person name="Nakamura H."/>
            <person name="Ohtoshi R."/>
            <person name="Moran D.A.P."/>
            <person name="Shinohara A."/>
            <person name="Yoshida Y."/>
            <person name="Fujiwara M."/>
            <person name="Mori M."/>
            <person name="Tomita M."/>
            <person name="Arakawa K."/>
        </authorList>
    </citation>
    <scope>NUCLEOTIDE SEQUENCE [LARGE SCALE GENOMIC DNA]</scope>
</reference>
<evidence type="ECO:0000256" key="4">
    <source>
        <dbReference type="ARBA" id="ARBA00022490"/>
    </source>
</evidence>
<gene>
    <name evidence="11" type="ORF">AVEN_107301_1</name>
</gene>
<dbReference type="GO" id="GO:0051310">
    <property type="term" value="P:metaphase chromosome alignment"/>
    <property type="evidence" value="ECO:0007669"/>
    <property type="project" value="TreeGrafter"/>
</dbReference>
<keyword evidence="4" id="KW-0963">Cytoplasm</keyword>
<proteinExistence type="inferred from homology"/>
<feature type="compositionally biased region" description="Basic residues" evidence="9">
    <location>
        <begin position="1018"/>
        <end position="1035"/>
    </location>
</feature>
<name>A0A4Y2DU75_ARAVE</name>
<accession>A0A4Y2DU75</accession>
<feature type="region of interest" description="Disordered" evidence="9">
    <location>
        <begin position="575"/>
        <end position="597"/>
    </location>
</feature>
<dbReference type="GO" id="GO:1990385">
    <property type="term" value="C:meiotic spindle midzone"/>
    <property type="evidence" value="ECO:0007669"/>
    <property type="project" value="TreeGrafter"/>
</dbReference>
<evidence type="ECO:0000256" key="5">
    <source>
        <dbReference type="ARBA" id="ARBA00022829"/>
    </source>
</evidence>
<dbReference type="AlphaFoldDB" id="A0A4Y2DU75"/>
<comment type="similarity">
    <text evidence="3">Belongs to the INCENP family.</text>
</comment>
<feature type="region of interest" description="Disordered" evidence="9">
    <location>
        <begin position="1011"/>
        <end position="1059"/>
    </location>
</feature>
<dbReference type="Pfam" id="PF03941">
    <property type="entry name" value="INCENP_ARK-bind"/>
    <property type="match status" value="1"/>
</dbReference>
<comment type="caution">
    <text evidence="11">The sequence shown here is derived from an EMBL/GenBank/DDBJ whole genome shotgun (WGS) entry which is preliminary data.</text>
</comment>
<evidence type="ECO:0000256" key="9">
    <source>
        <dbReference type="SAM" id="MobiDB-lite"/>
    </source>
</evidence>
<dbReference type="PANTHER" id="PTHR13142:SF1">
    <property type="entry name" value="INNER CENTROMERE PROTEIN"/>
    <property type="match status" value="1"/>
</dbReference>
<feature type="compositionally biased region" description="Basic and acidic residues" evidence="9">
    <location>
        <begin position="838"/>
        <end position="850"/>
    </location>
</feature>
<dbReference type="GO" id="GO:0005634">
    <property type="term" value="C:nucleus"/>
    <property type="evidence" value="ECO:0007669"/>
    <property type="project" value="UniProtKB-SubCell"/>
</dbReference>
<evidence type="ECO:0000259" key="10">
    <source>
        <dbReference type="Pfam" id="PF03941"/>
    </source>
</evidence>
<feature type="compositionally biased region" description="Polar residues" evidence="9">
    <location>
        <begin position="579"/>
        <end position="597"/>
    </location>
</feature>
<dbReference type="Gene3D" id="1.20.5.2230">
    <property type="match status" value="1"/>
</dbReference>
<protein>
    <recommendedName>
        <fullName evidence="10">Inner centromere protein ARK-binding domain-containing protein</fullName>
    </recommendedName>
</protein>
<feature type="domain" description="Inner centromere protein ARK-binding" evidence="10">
    <location>
        <begin position="1070"/>
        <end position="1126"/>
    </location>
</feature>
<evidence type="ECO:0000256" key="1">
    <source>
        <dbReference type="ARBA" id="ARBA00004123"/>
    </source>
</evidence>
<evidence type="ECO:0000256" key="8">
    <source>
        <dbReference type="SAM" id="Coils"/>
    </source>
</evidence>
<evidence type="ECO:0000256" key="2">
    <source>
        <dbReference type="ARBA" id="ARBA00004186"/>
    </source>
</evidence>
<feature type="compositionally biased region" description="Polar residues" evidence="9">
    <location>
        <begin position="1039"/>
        <end position="1059"/>
    </location>
</feature>
<keyword evidence="5" id="KW-0159">Chromosome partition</keyword>
<evidence type="ECO:0000313" key="11">
    <source>
        <dbReference type="EMBL" id="GBM19629.1"/>
    </source>
</evidence>
<feature type="compositionally biased region" description="Basic and acidic residues" evidence="9">
    <location>
        <begin position="123"/>
        <end position="146"/>
    </location>
</feature>
<keyword evidence="6" id="KW-0206">Cytoskeleton</keyword>
<dbReference type="GO" id="GO:0030496">
    <property type="term" value="C:midbody"/>
    <property type="evidence" value="ECO:0007669"/>
    <property type="project" value="TreeGrafter"/>
</dbReference>
<comment type="subcellular location">
    <subcellularLocation>
        <location evidence="2">Cytoplasm</location>
        <location evidence="2">Cytoskeleton</location>
        <location evidence="2">Spindle</location>
    </subcellularLocation>
    <subcellularLocation>
        <location evidence="1">Nucleus</location>
    </subcellularLocation>
</comment>
<feature type="compositionally biased region" description="Low complexity" evidence="9">
    <location>
        <begin position="808"/>
        <end position="817"/>
    </location>
</feature>
<dbReference type="GO" id="GO:0000776">
    <property type="term" value="C:kinetochore"/>
    <property type="evidence" value="ECO:0007669"/>
    <property type="project" value="TreeGrafter"/>
</dbReference>